<sequence length="44" mass="4758">MIDASRILPRADQGGIRSQKFSLKLGLVKIGSALYNPPLASQMD</sequence>
<dbReference type="AlphaFoldDB" id="A0A517WKL1"/>
<reference evidence="1 2" key="1">
    <citation type="submission" date="2019-02" db="EMBL/GenBank/DDBJ databases">
        <title>Deep-cultivation of Planctomycetes and their phenomic and genomic characterization uncovers novel biology.</title>
        <authorList>
            <person name="Wiegand S."/>
            <person name="Jogler M."/>
            <person name="Boedeker C."/>
            <person name="Pinto D."/>
            <person name="Vollmers J."/>
            <person name="Rivas-Marin E."/>
            <person name="Kohn T."/>
            <person name="Peeters S.H."/>
            <person name="Heuer A."/>
            <person name="Rast P."/>
            <person name="Oberbeckmann S."/>
            <person name="Bunk B."/>
            <person name="Jeske O."/>
            <person name="Meyerdierks A."/>
            <person name="Storesund J.E."/>
            <person name="Kallscheuer N."/>
            <person name="Luecker S."/>
            <person name="Lage O.M."/>
            <person name="Pohl T."/>
            <person name="Merkel B.J."/>
            <person name="Hornburger P."/>
            <person name="Mueller R.-W."/>
            <person name="Bruemmer F."/>
            <person name="Labrenz M."/>
            <person name="Spormann A.M."/>
            <person name="Op den Camp H."/>
            <person name="Overmann J."/>
            <person name="Amann R."/>
            <person name="Jetten M.S.M."/>
            <person name="Mascher T."/>
            <person name="Medema M.H."/>
            <person name="Devos D.P."/>
            <person name="Kaster A.-K."/>
            <person name="Ovreas L."/>
            <person name="Rohde M."/>
            <person name="Galperin M.Y."/>
            <person name="Jogler C."/>
        </authorList>
    </citation>
    <scope>NUCLEOTIDE SEQUENCE [LARGE SCALE GENOMIC DNA]</scope>
    <source>
        <strain evidence="1 2">V6</strain>
    </source>
</reference>
<dbReference type="Proteomes" id="UP000320722">
    <property type="component" value="Chromosome"/>
</dbReference>
<evidence type="ECO:0000313" key="1">
    <source>
        <dbReference type="EMBL" id="QDU05791.1"/>
    </source>
</evidence>
<dbReference type="EMBL" id="CP036347">
    <property type="protein sequence ID" value="QDU05791.1"/>
    <property type="molecule type" value="Genomic_DNA"/>
</dbReference>
<name>A0A517WKL1_9PLAN</name>
<protein>
    <submittedName>
        <fullName evidence="1">Uncharacterized protein</fullName>
    </submittedName>
</protein>
<gene>
    <name evidence="1" type="ORF">V6x_55330</name>
</gene>
<evidence type="ECO:0000313" key="2">
    <source>
        <dbReference type="Proteomes" id="UP000320722"/>
    </source>
</evidence>
<organism evidence="1 2">
    <name type="scientific">Gimesia chilikensis</name>
    <dbReference type="NCBI Taxonomy" id="2605989"/>
    <lineage>
        <taxon>Bacteria</taxon>
        <taxon>Pseudomonadati</taxon>
        <taxon>Planctomycetota</taxon>
        <taxon>Planctomycetia</taxon>
        <taxon>Planctomycetales</taxon>
        <taxon>Planctomycetaceae</taxon>
        <taxon>Gimesia</taxon>
    </lineage>
</organism>
<proteinExistence type="predicted"/>
<accession>A0A517WKL1</accession>